<dbReference type="RefSeq" id="WP_200107394.1">
    <property type="nucleotide sequence ID" value="NZ_JAEHFV010000010.1"/>
</dbReference>
<feature type="domain" description="Glycosyl transferase family 1" evidence="2">
    <location>
        <begin position="193"/>
        <end position="339"/>
    </location>
</feature>
<reference evidence="3" key="1">
    <citation type="submission" date="2020-12" db="EMBL/GenBank/DDBJ databases">
        <title>Bacterial novel species Flavobacterium sp. SE-1-e isolated from soil.</title>
        <authorList>
            <person name="Jung H.-Y."/>
        </authorList>
    </citation>
    <scope>NUCLEOTIDE SEQUENCE</scope>
    <source>
        <strain evidence="3">SE-1-e</strain>
    </source>
</reference>
<dbReference type="Proteomes" id="UP000609172">
    <property type="component" value="Unassembled WGS sequence"/>
</dbReference>
<organism evidence="3 4">
    <name type="scientific">Flavobacterium agrisoli</name>
    <dbReference type="NCBI Taxonomy" id="2793066"/>
    <lineage>
        <taxon>Bacteria</taxon>
        <taxon>Pseudomonadati</taxon>
        <taxon>Bacteroidota</taxon>
        <taxon>Flavobacteriia</taxon>
        <taxon>Flavobacteriales</taxon>
        <taxon>Flavobacteriaceae</taxon>
        <taxon>Flavobacterium</taxon>
    </lineage>
</organism>
<dbReference type="PANTHER" id="PTHR46401">
    <property type="entry name" value="GLYCOSYLTRANSFERASE WBBK-RELATED"/>
    <property type="match status" value="1"/>
</dbReference>
<dbReference type="EMBL" id="JAEHFV010000010">
    <property type="protein sequence ID" value="MBK0371268.1"/>
    <property type="molecule type" value="Genomic_DNA"/>
</dbReference>
<evidence type="ECO:0000313" key="3">
    <source>
        <dbReference type="EMBL" id="MBK0371268.1"/>
    </source>
</evidence>
<dbReference type="GO" id="GO:0016757">
    <property type="term" value="F:glycosyltransferase activity"/>
    <property type="evidence" value="ECO:0007669"/>
    <property type="project" value="InterPro"/>
</dbReference>
<gene>
    <name evidence="3" type="ORF">I5M07_15680</name>
</gene>
<evidence type="ECO:0000313" key="4">
    <source>
        <dbReference type="Proteomes" id="UP000609172"/>
    </source>
</evidence>
<keyword evidence="4" id="KW-1185">Reference proteome</keyword>
<dbReference type="GO" id="GO:0009103">
    <property type="term" value="P:lipopolysaccharide biosynthetic process"/>
    <property type="evidence" value="ECO:0007669"/>
    <property type="project" value="TreeGrafter"/>
</dbReference>
<proteinExistence type="predicted"/>
<dbReference type="Pfam" id="PF00534">
    <property type="entry name" value="Glycos_transf_1"/>
    <property type="match status" value="1"/>
</dbReference>
<dbReference type="Gene3D" id="3.40.50.2000">
    <property type="entry name" value="Glycogen Phosphorylase B"/>
    <property type="match status" value="2"/>
</dbReference>
<dbReference type="PANTHER" id="PTHR46401:SF2">
    <property type="entry name" value="GLYCOSYLTRANSFERASE WBBK-RELATED"/>
    <property type="match status" value="1"/>
</dbReference>
<name>A0A934UL56_9FLAO</name>
<evidence type="ECO:0000256" key="1">
    <source>
        <dbReference type="ARBA" id="ARBA00022679"/>
    </source>
</evidence>
<accession>A0A934UL56</accession>
<dbReference type="SUPFAM" id="SSF53756">
    <property type="entry name" value="UDP-Glycosyltransferase/glycogen phosphorylase"/>
    <property type="match status" value="1"/>
</dbReference>
<dbReference type="AlphaFoldDB" id="A0A934UL56"/>
<comment type="caution">
    <text evidence="3">The sequence shown here is derived from an EMBL/GenBank/DDBJ whole genome shotgun (WGS) entry which is preliminary data.</text>
</comment>
<evidence type="ECO:0000259" key="2">
    <source>
        <dbReference type="Pfam" id="PF00534"/>
    </source>
</evidence>
<dbReference type="InterPro" id="IPR001296">
    <property type="entry name" value="Glyco_trans_1"/>
</dbReference>
<keyword evidence="1" id="KW-0808">Transferase</keyword>
<sequence length="381" mass="43643">MKILIDGVRLTNRPAGVIDITISIINALSRNFPNYEILVITHNELHVDVASQIENSKNIKVIVEKTVLFQSIGLYWSLFKINSIVRRIKPDLFIAPNSLLSPFFFPKNIKVALYIHDLVYLLYPESMSLITKIQMKALQKFSIKRADFFWTNSKYTKEQLELFFSDDVKHKAIFSGSGINANFLNNSSIDKLNSDKFIFHDKKYLLFVGTQEPRKNILFLLQLFAEIRDKDYHLVIVGNKGWGQFEKSIDTILNQANYPKDRLHFTGYVELVDLIAIYKQATLFVSTSLNEGLGLPQLEAMALGVPVISPDNSAMKEVVSGAGITVTSWDFKDWNTAIEAVAANRLFYIEKGYQRVLDYNWDTVVINFDIEILIKLKQNLK</sequence>
<dbReference type="CDD" id="cd03809">
    <property type="entry name" value="GT4_MtfB-like"/>
    <property type="match status" value="1"/>
</dbReference>
<protein>
    <submittedName>
        <fullName evidence="3">Glycosyltransferase family 4 protein</fullName>
    </submittedName>
</protein>